<dbReference type="SUPFAM" id="SSF53850">
    <property type="entry name" value="Periplasmic binding protein-like II"/>
    <property type="match status" value="1"/>
</dbReference>
<dbReference type="EMBL" id="SAXX01000001">
    <property type="protein sequence ID" value="TXJ35061.1"/>
    <property type="molecule type" value="Genomic_DNA"/>
</dbReference>
<evidence type="ECO:0000256" key="1">
    <source>
        <dbReference type="ARBA" id="ARBA00004418"/>
    </source>
</evidence>
<comment type="caution">
    <text evidence="3">The sequence shown here is derived from an EMBL/GenBank/DDBJ whole genome shotgun (WGS) entry which is preliminary data.</text>
</comment>
<protein>
    <submittedName>
        <fullName evidence="3">Extracellular solute-binding protein</fullName>
    </submittedName>
</protein>
<dbReference type="Pfam" id="PF01547">
    <property type="entry name" value="SBP_bac_1"/>
    <property type="match status" value="1"/>
</dbReference>
<organism evidence="3 4">
    <name type="scientific">Brachyspira aalborgi</name>
    <dbReference type="NCBI Taxonomy" id="29522"/>
    <lineage>
        <taxon>Bacteria</taxon>
        <taxon>Pseudomonadati</taxon>
        <taxon>Spirochaetota</taxon>
        <taxon>Spirochaetia</taxon>
        <taxon>Brachyspirales</taxon>
        <taxon>Brachyspiraceae</taxon>
        <taxon>Brachyspira</taxon>
    </lineage>
</organism>
<dbReference type="PANTHER" id="PTHR43649">
    <property type="entry name" value="ARABINOSE-BINDING PROTEIN-RELATED"/>
    <property type="match status" value="1"/>
</dbReference>
<dbReference type="InterPro" id="IPR006059">
    <property type="entry name" value="SBP"/>
</dbReference>
<dbReference type="Gene3D" id="3.40.190.10">
    <property type="entry name" value="Periplasmic binding protein-like II"/>
    <property type="match status" value="2"/>
</dbReference>
<reference evidence="3 4" key="1">
    <citation type="journal article" date="1992" name="Lakartidningen">
        <title>[Penicillin V and not amoxicillin is the first choice preparation in acute otitis].</title>
        <authorList>
            <person name="Kamme C."/>
            <person name="Lundgren K."/>
            <person name="Prellner K."/>
        </authorList>
    </citation>
    <scope>NUCLEOTIDE SEQUENCE [LARGE SCALE GENOMIC DNA]</scope>
    <source>
        <strain evidence="3 4">PC5538III-lc</strain>
    </source>
</reference>
<dbReference type="InterPro" id="IPR050490">
    <property type="entry name" value="Bact_solute-bd_prot1"/>
</dbReference>
<dbReference type="AlphaFoldDB" id="A0A5C8EDL0"/>
<comment type="subcellular location">
    <subcellularLocation>
        <location evidence="1">Periplasm</location>
    </subcellularLocation>
</comment>
<name>A0A5C8EDL0_9SPIR</name>
<dbReference type="PROSITE" id="PS51257">
    <property type="entry name" value="PROKAR_LIPOPROTEIN"/>
    <property type="match status" value="1"/>
</dbReference>
<dbReference type="GO" id="GO:0042597">
    <property type="term" value="C:periplasmic space"/>
    <property type="evidence" value="ECO:0007669"/>
    <property type="project" value="UniProtKB-SubCell"/>
</dbReference>
<comment type="similarity">
    <text evidence="2">Belongs to the bacterial solute-binding protein 1 family.</text>
</comment>
<sequence>MRRKIILSVFLVLLFVFLLISCSSEDNSNKKKIVYWSMWNEVEPQGQVIKEAIKDFMKKHNDIVVEVTWNGREIRKTLQPALDNNQSIDLWDEDLERTIRNWGQYALALDDYVSKSYDNTDGKPYKDVVMNSLLELSKTYSEDGKIYAIPYQPFTFLIMYNKEHFNKAGITKTPETWAEFKDACAKLKAAGFIPLTVDDAYVDILYGYQLARYKGSDWVKKLVLEGLWNDPTVLKAAKDWEEMCKLGYFSPNVAGNKFPQGQQEIANGEVSMYLNGTWLVNEVMPTTGPDFPWGQFAYPTVQGGVGKLYDLNYGGQSFQINKNSKYPDEVFNLIVHLTTGQWDKELAEKTYGVPMANTTDWPLQLTDAKDIFPKLGVCYPWAAGLQYNTDKAPVIASAFTKLITGQITSEQFVAEVKK</sequence>
<dbReference type="RefSeq" id="WP_147735439.1">
    <property type="nucleotide sequence ID" value="NZ_SAXX01000001.1"/>
</dbReference>
<evidence type="ECO:0000313" key="3">
    <source>
        <dbReference type="EMBL" id="TXJ35061.1"/>
    </source>
</evidence>
<dbReference type="Proteomes" id="UP000324707">
    <property type="component" value="Unassembled WGS sequence"/>
</dbReference>
<evidence type="ECO:0000256" key="2">
    <source>
        <dbReference type="ARBA" id="ARBA00008520"/>
    </source>
</evidence>
<accession>A0A5C8EDL0</accession>
<evidence type="ECO:0000313" key="4">
    <source>
        <dbReference type="Proteomes" id="UP000324707"/>
    </source>
</evidence>
<proteinExistence type="inferred from homology"/>
<gene>
    <name evidence="3" type="ORF">EPJ69_00530</name>
</gene>